<keyword evidence="2" id="KW-1185">Reference proteome</keyword>
<comment type="caution">
    <text evidence="1">The sequence shown here is derived from an EMBL/GenBank/DDBJ whole genome shotgun (WGS) entry which is preliminary data.</text>
</comment>
<organism evidence="1 2">
    <name type="scientific">Kickxella alabastrina</name>
    <dbReference type="NCBI Taxonomy" id="61397"/>
    <lineage>
        <taxon>Eukaryota</taxon>
        <taxon>Fungi</taxon>
        <taxon>Fungi incertae sedis</taxon>
        <taxon>Zoopagomycota</taxon>
        <taxon>Kickxellomycotina</taxon>
        <taxon>Kickxellomycetes</taxon>
        <taxon>Kickxellales</taxon>
        <taxon>Kickxellaceae</taxon>
        <taxon>Kickxella</taxon>
    </lineage>
</organism>
<feature type="non-terminal residue" evidence="1">
    <location>
        <position position="1"/>
    </location>
</feature>
<evidence type="ECO:0000313" key="1">
    <source>
        <dbReference type="EMBL" id="KAJ1884469.1"/>
    </source>
</evidence>
<dbReference type="Proteomes" id="UP001150581">
    <property type="component" value="Unassembled WGS sequence"/>
</dbReference>
<sequence length="130" mass="14722">IWAYSEDKKAYDVIKTLEGHGDWVRDIAYAPNIGLPRTYLASCSQDKNVYIWTQDASLTKSAANQNAPAEWNRVQLSSTPFPDVVWRVSWSMSGNVLAVSCGDNKITLWKENLKGEWERISEINETGQRA</sequence>
<name>A0ACC1I7V4_9FUNG</name>
<accession>A0ACC1I7V4</accession>
<protein>
    <submittedName>
        <fullName evidence="1">GTPase-activating protein S13</fullName>
    </submittedName>
</protein>
<gene>
    <name evidence="1" type="primary">SEC13_2</name>
    <name evidence="1" type="ORF">LPJ66_010597</name>
</gene>
<evidence type="ECO:0000313" key="2">
    <source>
        <dbReference type="Proteomes" id="UP001150581"/>
    </source>
</evidence>
<proteinExistence type="predicted"/>
<dbReference type="EMBL" id="JANBPG010002838">
    <property type="protein sequence ID" value="KAJ1884469.1"/>
    <property type="molecule type" value="Genomic_DNA"/>
</dbReference>
<reference evidence="1" key="1">
    <citation type="submission" date="2022-07" db="EMBL/GenBank/DDBJ databases">
        <title>Phylogenomic reconstructions and comparative analyses of Kickxellomycotina fungi.</title>
        <authorList>
            <person name="Reynolds N.K."/>
            <person name="Stajich J.E."/>
            <person name="Barry K."/>
            <person name="Grigoriev I.V."/>
            <person name="Crous P."/>
            <person name="Smith M.E."/>
        </authorList>
    </citation>
    <scope>NUCLEOTIDE SEQUENCE</scope>
    <source>
        <strain evidence="1">Benny 63K</strain>
    </source>
</reference>